<proteinExistence type="predicted"/>
<protein>
    <submittedName>
        <fullName evidence="1">Uncharacterized protein</fullName>
    </submittedName>
</protein>
<gene>
    <name evidence="1" type="ORF">CINCED_3A004706</name>
</gene>
<evidence type="ECO:0000313" key="1">
    <source>
        <dbReference type="EMBL" id="VVC32512.1"/>
    </source>
</evidence>
<reference evidence="1 2" key="1">
    <citation type="submission" date="2019-08" db="EMBL/GenBank/DDBJ databases">
        <authorList>
            <person name="Alioto T."/>
            <person name="Alioto T."/>
            <person name="Gomez Garrido J."/>
        </authorList>
    </citation>
    <scope>NUCLEOTIDE SEQUENCE [LARGE SCALE GENOMIC DNA]</scope>
</reference>
<keyword evidence="2" id="KW-1185">Reference proteome</keyword>
<name>A0A5E4MM24_9HEMI</name>
<dbReference type="EMBL" id="CABPRJ010000956">
    <property type="protein sequence ID" value="VVC32512.1"/>
    <property type="molecule type" value="Genomic_DNA"/>
</dbReference>
<dbReference type="Proteomes" id="UP000325440">
    <property type="component" value="Unassembled WGS sequence"/>
</dbReference>
<evidence type="ECO:0000313" key="2">
    <source>
        <dbReference type="Proteomes" id="UP000325440"/>
    </source>
</evidence>
<sequence length="77" mass="8435">MGEKHGNTNATPPPVVVKVDFVLVERFPKIETVAVTIVCRMSGICLFPAAFSHLHRGLSQMSTGFSIELQEDGNYKS</sequence>
<accession>A0A5E4MM24</accession>
<dbReference type="AlphaFoldDB" id="A0A5E4MM24"/>
<organism evidence="1 2">
    <name type="scientific">Cinara cedri</name>
    <dbReference type="NCBI Taxonomy" id="506608"/>
    <lineage>
        <taxon>Eukaryota</taxon>
        <taxon>Metazoa</taxon>
        <taxon>Ecdysozoa</taxon>
        <taxon>Arthropoda</taxon>
        <taxon>Hexapoda</taxon>
        <taxon>Insecta</taxon>
        <taxon>Pterygota</taxon>
        <taxon>Neoptera</taxon>
        <taxon>Paraneoptera</taxon>
        <taxon>Hemiptera</taxon>
        <taxon>Sternorrhyncha</taxon>
        <taxon>Aphidomorpha</taxon>
        <taxon>Aphidoidea</taxon>
        <taxon>Aphididae</taxon>
        <taxon>Lachninae</taxon>
        <taxon>Cinara</taxon>
    </lineage>
</organism>